<evidence type="ECO:0000256" key="4">
    <source>
        <dbReference type="ARBA" id="ARBA00022840"/>
    </source>
</evidence>
<dbReference type="AlphaFoldDB" id="A0A1D6NU44"/>
<feature type="region of interest" description="Disordered" evidence="9">
    <location>
        <begin position="29"/>
        <end position="62"/>
    </location>
</feature>
<evidence type="ECO:0000256" key="1">
    <source>
        <dbReference type="ARBA" id="ARBA00009609"/>
    </source>
</evidence>
<comment type="catalytic activity">
    <reaction evidence="8">
        <text>S-hydroxy-S-oxy-L-cysteinyl-[peroxiredoxin] + [protein]-dithiol + ATP = S-hydroxy-L-cysteinyl-[peroxiredoxin] + [protein]-disulfide + ADP + phosphate</text>
        <dbReference type="Rhea" id="RHEA:17545"/>
        <dbReference type="Rhea" id="RHEA-COMP:10593"/>
        <dbReference type="Rhea" id="RHEA-COMP:10594"/>
        <dbReference type="Rhea" id="RHEA-COMP:13681"/>
        <dbReference type="Rhea" id="RHEA-COMP:17976"/>
        <dbReference type="ChEBI" id="CHEBI:29950"/>
        <dbReference type="ChEBI" id="CHEBI:30616"/>
        <dbReference type="ChEBI" id="CHEBI:43474"/>
        <dbReference type="ChEBI" id="CHEBI:50058"/>
        <dbReference type="ChEBI" id="CHEBI:61973"/>
        <dbReference type="ChEBI" id="CHEBI:61974"/>
        <dbReference type="ChEBI" id="CHEBI:456216"/>
        <dbReference type="EC" id="1.8.98.2"/>
    </reaction>
</comment>
<evidence type="ECO:0000256" key="2">
    <source>
        <dbReference type="ARBA" id="ARBA00013055"/>
    </source>
</evidence>
<evidence type="ECO:0000256" key="5">
    <source>
        <dbReference type="ARBA" id="ARBA00022862"/>
    </source>
</evidence>
<dbReference type="Gene3D" id="3.90.1530.10">
    <property type="entry name" value="Conserved hypothetical protein from pyrococcus furiosus pfu- 392566-001, ParB domain"/>
    <property type="match status" value="1"/>
</dbReference>
<proteinExistence type="inferred from homology"/>
<feature type="domain" description="ParB-like N-terminal" evidence="10">
    <location>
        <begin position="69"/>
        <end position="118"/>
    </location>
</feature>
<comment type="similarity">
    <text evidence="1">Belongs to the sulfiredoxin family.</text>
</comment>
<evidence type="ECO:0000259" key="10">
    <source>
        <dbReference type="Pfam" id="PF02195"/>
    </source>
</evidence>
<feature type="compositionally biased region" description="Low complexity" evidence="9">
    <location>
        <begin position="30"/>
        <end position="51"/>
    </location>
</feature>
<dbReference type="FunCoup" id="A0A1D6NU44">
    <property type="interactions" value="141"/>
</dbReference>
<keyword evidence="5" id="KW-0049">Antioxidant</keyword>
<dbReference type="SMR" id="A0A1D6NU44"/>
<dbReference type="GO" id="GO:0032542">
    <property type="term" value="F:sulfiredoxin activity"/>
    <property type="evidence" value="ECO:0007669"/>
    <property type="project" value="InterPro"/>
</dbReference>
<dbReference type="ExpressionAtlas" id="A0A1D6NU44">
    <property type="expression patterns" value="baseline and differential"/>
</dbReference>
<evidence type="ECO:0000256" key="8">
    <source>
        <dbReference type="ARBA" id="ARBA00047514"/>
    </source>
</evidence>
<dbReference type="InterPro" id="IPR003115">
    <property type="entry name" value="ParB_N"/>
</dbReference>
<dbReference type="PANTHER" id="PTHR21348:SF2">
    <property type="entry name" value="SULFIREDOXIN-1"/>
    <property type="match status" value="1"/>
</dbReference>
<evidence type="ECO:0000256" key="3">
    <source>
        <dbReference type="ARBA" id="ARBA00022741"/>
    </source>
</evidence>
<dbReference type="EC" id="1.8.98.2" evidence="2"/>
<protein>
    <recommendedName>
        <fullName evidence="2">sulfiredoxin</fullName>
        <ecNumber evidence="2">1.8.98.2</ecNumber>
    </recommendedName>
</protein>
<keyword evidence="6" id="KW-0560">Oxidoreductase</keyword>
<accession>A0A1D6NU44</accession>
<keyword evidence="3" id="KW-0547">Nucleotide-binding</keyword>
<keyword evidence="7" id="KW-1015">Disulfide bond</keyword>
<sequence length="222" mass="24092">MASSSTLDLAMGPGALLPRSAVPYASFAPGRGRSASGTRSRNLALSASSSNGAAVPSLTTDSEKKGPVIMEIPLDQIRRPLMRTRANDPVKVQELMDSIRVIGLQVPIDVLEVDGVYYGGLLWMPPLRGSPAPWSPNHPLQSSPWDKGNTEARAPSFSLDSIFELLDALNFSLLFQAPYAMSYILFSYKVICVSRAKTEASMVFSSSRLQFSIPVNVVQTEW</sequence>
<keyword evidence="4" id="KW-0067">ATP-binding</keyword>
<dbReference type="EMBL" id="CM000785">
    <property type="protein sequence ID" value="AQL01691.1"/>
    <property type="molecule type" value="Genomic_DNA"/>
</dbReference>
<dbReference type="STRING" id="4577.A0A1D6NU44"/>
<evidence type="ECO:0000256" key="9">
    <source>
        <dbReference type="SAM" id="MobiDB-lite"/>
    </source>
</evidence>
<evidence type="ECO:0000256" key="7">
    <source>
        <dbReference type="ARBA" id="ARBA00023157"/>
    </source>
</evidence>
<organism evidence="11">
    <name type="scientific">Zea mays</name>
    <name type="common">Maize</name>
    <dbReference type="NCBI Taxonomy" id="4577"/>
    <lineage>
        <taxon>Eukaryota</taxon>
        <taxon>Viridiplantae</taxon>
        <taxon>Streptophyta</taxon>
        <taxon>Embryophyta</taxon>
        <taxon>Tracheophyta</taxon>
        <taxon>Spermatophyta</taxon>
        <taxon>Magnoliopsida</taxon>
        <taxon>Liliopsida</taxon>
        <taxon>Poales</taxon>
        <taxon>Poaceae</taxon>
        <taxon>PACMAD clade</taxon>
        <taxon>Panicoideae</taxon>
        <taxon>Andropogonodae</taxon>
        <taxon>Andropogoneae</taxon>
        <taxon>Tripsacinae</taxon>
        <taxon>Zea</taxon>
    </lineage>
</organism>
<evidence type="ECO:0000313" key="11">
    <source>
        <dbReference type="EMBL" id="AQL01691.1"/>
    </source>
</evidence>
<dbReference type="Pfam" id="PF02195">
    <property type="entry name" value="ParB_N"/>
    <property type="match status" value="1"/>
</dbReference>
<dbReference type="SUPFAM" id="SSF110849">
    <property type="entry name" value="ParB/Sulfiredoxin"/>
    <property type="match status" value="1"/>
</dbReference>
<dbReference type="InterPro" id="IPR016692">
    <property type="entry name" value="Sulfiredoxin"/>
</dbReference>
<dbReference type="InParanoid" id="A0A1D6NU44"/>
<reference evidence="11" key="1">
    <citation type="submission" date="2015-12" db="EMBL/GenBank/DDBJ databases">
        <title>Update maize B73 reference genome by single molecule sequencing technologies.</title>
        <authorList>
            <consortium name="Maize Genome Sequencing Project"/>
            <person name="Ware D."/>
        </authorList>
    </citation>
    <scope>NUCLEOTIDE SEQUENCE</scope>
    <source>
        <tissue evidence="11">Seedling</tissue>
    </source>
</reference>
<dbReference type="InterPro" id="IPR036086">
    <property type="entry name" value="ParB/Sulfiredoxin_sf"/>
</dbReference>
<dbReference type="PANTHER" id="PTHR21348">
    <property type="match status" value="1"/>
</dbReference>
<name>A0A1D6NU44_MAIZE</name>
<gene>
    <name evidence="11" type="ORF">ZEAMMB73_Zm00001d045160</name>
</gene>
<evidence type="ECO:0000256" key="6">
    <source>
        <dbReference type="ARBA" id="ARBA00023002"/>
    </source>
</evidence>